<evidence type="ECO:0000313" key="2">
    <source>
        <dbReference type="Proteomes" id="UP000007726"/>
    </source>
</evidence>
<dbReference type="AlphaFoldDB" id="B8FPT9"/>
<gene>
    <name evidence="1" type="ordered locus">Dhaf_1707</name>
</gene>
<organism evidence="1 2">
    <name type="scientific">Desulfitobacterium hafniense (strain DSM 10664 / DCB-2)</name>
    <dbReference type="NCBI Taxonomy" id="272564"/>
    <lineage>
        <taxon>Bacteria</taxon>
        <taxon>Bacillati</taxon>
        <taxon>Bacillota</taxon>
        <taxon>Clostridia</taxon>
        <taxon>Eubacteriales</taxon>
        <taxon>Desulfitobacteriaceae</taxon>
        <taxon>Desulfitobacterium</taxon>
    </lineage>
</organism>
<accession>B8FPT9</accession>
<name>B8FPT9_DESHD</name>
<proteinExistence type="predicted"/>
<dbReference type="Proteomes" id="UP000007726">
    <property type="component" value="Chromosome"/>
</dbReference>
<reference evidence="1 2" key="1">
    <citation type="journal article" date="2012" name="BMC Microbiol.">
        <title>Genome sequence of Desulfitobacterium hafniense DCB-2, a Gram-positive anaerobe capable of dehalogenation and metal reduction.</title>
        <authorList>
            <person name="Kim S.H."/>
            <person name="Harzman C."/>
            <person name="Davis J.K."/>
            <person name="Hutcheson R."/>
            <person name="Broderick J.B."/>
            <person name="Marsh T.L."/>
            <person name="Tiedje J.M."/>
        </authorList>
    </citation>
    <scope>NUCLEOTIDE SEQUENCE [LARGE SCALE GENOMIC DNA]</scope>
    <source>
        <strain evidence="2">DSM 10664 / DCB-2</strain>
    </source>
</reference>
<evidence type="ECO:0000313" key="1">
    <source>
        <dbReference type="EMBL" id="ACL19753.1"/>
    </source>
</evidence>
<dbReference type="EMBL" id="CP001336">
    <property type="protein sequence ID" value="ACL19753.1"/>
    <property type="molecule type" value="Genomic_DNA"/>
</dbReference>
<sequence length="74" mass="8454">MRDGGGMGIWIINEKGQWQYGGGKKDWARAAEIAGGCPCFAPDHEDEQTAEEEISCYNCRFRRWTESSFTCMKR</sequence>
<dbReference type="KEGG" id="dhd:Dhaf_1707"/>
<dbReference type="HOGENOM" id="CLU_196839_1_0_9"/>
<protein>
    <submittedName>
        <fullName evidence="1">Uncharacterized protein</fullName>
    </submittedName>
</protein>